<keyword evidence="4" id="KW-0067">ATP-binding</keyword>
<reference evidence="5" key="1">
    <citation type="submission" date="2020-05" db="EMBL/GenBank/DDBJ databases">
        <authorList>
            <person name="Chiriac C."/>
            <person name="Salcher M."/>
            <person name="Ghai R."/>
            <person name="Kavagutti S V."/>
        </authorList>
    </citation>
    <scope>NUCLEOTIDE SEQUENCE</scope>
</reference>
<organism evidence="5">
    <name type="scientific">freshwater metagenome</name>
    <dbReference type="NCBI Taxonomy" id="449393"/>
    <lineage>
        <taxon>unclassified sequences</taxon>
        <taxon>metagenomes</taxon>
        <taxon>ecological metagenomes</taxon>
    </lineage>
</organism>
<evidence type="ECO:0000256" key="3">
    <source>
        <dbReference type="ARBA" id="ARBA00022741"/>
    </source>
</evidence>
<keyword evidence="1" id="KW-0963">Cytoplasm</keyword>
<evidence type="ECO:0000256" key="1">
    <source>
        <dbReference type="ARBA" id="ARBA00022490"/>
    </source>
</evidence>
<dbReference type="GO" id="GO:0005524">
    <property type="term" value="F:ATP binding"/>
    <property type="evidence" value="ECO:0007669"/>
    <property type="project" value="UniProtKB-KW"/>
</dbReference>
<proteinExistence type="predicted"/>
<dbReference type="GO" id="GO:0008360">
    <property type="term" value="P:regulation of cell shape"/>
    <property type="evidence" value="ECO:0007669"/>
    <property type="project" value="InterPro"/>
</dbReference>
<dbReference type="PANTHER" id="PTHR43692">
    <property type="entry name" value="UDP-N-ACETYLMURAMOYLALANINE--D-GLUTAMATE LIGASE"/>
    <property type="match status" value="1"/>
</dbReference>
<gene>
    <name evidence="5" type="ORF">UFOPK1433_00372</name>
</gene>
<sequence length="96" mass="9746">MKTVSPRIKAAIVIGVDRGDVLTALSGFAPHVPVIEIGDGEDVMARAVAAAAGLAGPGDTVLLAPASASMDQFKDYADRGNQFASAVLKLNGMNHG</sequence>
<dbReference type="InterPro" id="IPR036615">
    <property type="entry name" value="Mur_ligase_C_dom_sf"/>
</dbReference>
<dbReference type="AlphaFoldDB" id="A0A6J6BIQ3"/>
<dbReference type="GO" id="GO:0051301">
    <property type="term" value="P:cell division"/>
    <property type="evidence" value="ECO:0007669"/>
    <property type="project" value="InterPro"/>
</dbReference>
<evidence type="ECO:0000256" key="2">
    <source>
        <dbReference type="ARBA" id="ARBA00022598"/>
    </source>
</evidence>
<dbReference type="GO" id="GO:0005737">
    <property type="term" value="C:cytoplasm"/>
    <property type="evidence" value="ECO:0007669"/>
    <property type="project" value="InterPro"/>
</dbReference>
<protein>
    <submittedName>
        <fullName evidence="5">Unannotated protein</fullName>
    </submittedName>
</protein>
<evidence type="ECO:0000256" key="4">
    <source>
        <dbReference type="ARBA" id="ARBA00022840"/>
    </source>
</evidence>
<dbReference type="PANTHER" id="PTHR43692:SF1">
    <property type="entry name" value="UDP-N-ACETYLMURAMOYLALANINE--D-GLUTAMATE LIGASE"/>
    <property type="match status" value="1"/>
</dbReference>
<dbReference type="InterPro" id="IPR005762">
    <property type="entry name" value="MurD"/>
</dbReference>
<evidence type="ECO:0000313" key="5">
    <source>
        <dbReference type="EMBL" id="CAB4538517.1"/>
    </source>
</evidence>
<dbReference type="Gene3D" id="3.90.190.20">
    <property type="entry name" value="Mur ligase, C-terminal domain"/>
    <property type="match status" value="1"/>
</dbReference>
<dbReference type="GO" id="GO:0008764">
    <property type="term" value="F:UDP-N-acetylmuramoylalanine-D-glutamate ligase activity"/>
    <property type="evidence" value="ECO:0007669"/>
    <property type="project" value="InterPro"/>
</dbReference>
<dbReference type="SUPFAM" id="SSF53244">
    <property type="entry name" value="MurD-like peptide ligases, peptide-binding domain"/>
    <property type="match status" value="1"/>
</dbReference>
<keyword evidence="3" id="KW-0547">Nucleotide-binding</keyword>
<dbReference type="EMBL" id="CAEZSN010000028">
    <property type="protein sequence ID" value="CAB4538517.1"/>
    <property type="molecule type" value="Genomic_DNA"/>
</dbReference>
<keyword evidence="2" id="KW-0436">Ligase</keyword>
<name>A0A6J6BIQ3_9ZZZZ</name>
<accession>A0A6J6BIQ3</accession>